<accession>A0A2Z7AP27</accession>
<proteinExistence type="predicted"/>
<dbReference type="Proteomes" id="UP000250235">
    <property type="component" value="Unassembled WGS sequence"/>
</dbReference>
<evidence type="ECO:0000313" key="2">
    <source>
        <dbReference type="Proteomes" id="UP000250235"/>
    </source>
</evidence>
<protein>
    <submittedName>
        <fullName evidence="1">Uncharacterized protein</fullName>
    </submittedName>
</protein>
<name>A0A2Z7AP27_9LAMI</name>
<reference evidence="1 2" key="1">
    <citation type="journal article" date="2015" name="Proc. Natl. Acad. Sci. U.S.A.">
        <title>The resurrection genome of Boea hygrometrica: A blueprint for survival of dehydration.</title>
        <authorList>
            <person name="Xiao L."/>
            <person name="Yang G."/>
            <person name="Zhang L."/>
            <person name="Yang X."/>
            <person name="Zhao S."/>
            <person name="Ji Z."/>
            <person name="Zhou Q."/>
            <person name="Hu M."/>
            <person name="Wang Y."/>
            <person name="Chen M."/>
            <person name="Xu Y."/>
            <person name="Jin H."/>
            <person name="Xiao X."/>
            <person name="Hu G."/>
            <person name="Bao F."/>
            <person name="Hu Y."/>
            <person name="Wan P."/>
            <person name="Li L."/>
            <person name="Deng X."/>
            <person name="Kuang T."/>
            <person name="Xiang C."/>
            <person name="Zhu J.K."/>
            <person name="Oliver M.J."/>
            <person name="He Y."/>
        </authorList>
    </citation>
    <scope>NUCLEOTIDE SEQUENCE [LARGE SCALE GENOMIC DNA]</scope>
    <source>
        <strain evidence="2">cv. XS01</strain>
    </source>
</reference>
<keyword evidence="2" id="KW-1185">Reference proteome</keyword>
<dbReference type="EMBL" id="KV015068">
    <property type="protein sequence ID" value="KZV20892.1"/>
    <property type="molecule type" value="Genomic_DNA"/>
</dbReference>
<gene>
    <name evidence="1" type="ORF">F511_36001</name>
</gene>
<sequence length="446" mass="48192">MSLFDLRDVCIVIGSLATLDVPMVVDLIGIYVLKGPYCTLTTTNWFLQALSVIPRDSWGDVARRFTLIRWAPRRQQGNALKHPMYVLLHYICYVLNFSGTNFETSAAPPGTGSGSATAPTVMYAGKLYTSLTLAVSLLELPLTLAHIIGDIKGTVHHNSTLMGHRRHIIGPLLDVRNSRPLLSQTPPPPCAAARLCRKFVSGQFDEENPFVLISSVLLVQADEGVLFLVVDRIGDIYRSLPRRADVIVTTVGARHKCQQGSGFEHPMNDDICIVDFFRIDRLPAFILCSSAASPGGGSGSPTVVSEPSFFGSDQYELPELYLMYQFQIGSSKFLEIPATPPPLAAAPFPSRRARMRVRQPCVAGSGAARRASVAHEAAENCRPSSRARCTLAAQLRCASRTIGARWTAAGREGCTLAAAAGRPLPLLGCAAWSSAAGRALSSDARR</sequence>
<organism evidence="1 2">
    <name type="scientific">Dorcoceras hygrometricum</name>
    <dbReference type="NCBI Taxonomy" id="472368"/>
    <lineage>
        <taxon>Eukaryota</taxon>
        <taxon>Viridiplantae</taxon>
        <taxon>Streptophyta</taxon>
        <taxon>Embryophyta</taxon>
        <taxon>Tracheophyta</taxon>
        <taxon>Spermatophyta</taxon>
        <taxon>Magnoliopsida</taxon>
        <taxon>eudicotyledons</taxon>
        <taxon>Gunneridae</taxon>
        <taxon>Pentapetalae</taxon>
        <taxon>asterids</taxon>
        <taxon>lamiids</taxon>
        <taxon>Lamiales</taxon>
        <taxon>Gesneriaceae</taxon>
        <taxon>Didymocarpoideae</taxon>
        <taxon>Trichosporeae</taxon>
        <taxon>Loxocarpinae</taxon>
        <taxon>Dorcoceras</taxon>
    </lineage>
</organism>
<dbReference type="AlphaFoldDB" id="A0A2Z7AP27"/>
<evidence type="ECO:0000313" key="1">
    <source>
        <dbReference type="EMBL" id="KZV20892.1"/>
    </source>
</evidence>